<sequence length="215" mass="23659">MDYSTAPALVTTNLQLIMLYLIPLRLLLLAPPAVGDAEAEAKLPLVLPNRTRFPALHALYAPLLRALRAGDLYAYRAHAHGAARKVLVHRHLAAAIERLELFVVYALLSRVHAKLAETGDPSRIDIATLTRALSLSVASPHMRRQQLDTGIEPVETSPPDSSEQPEDEEEEESIEDGDTIAYLVQLISMGFIKGYVSPDNGVVVLRKTRPFVIEV</sequence>
<protein>
    <submittedName>
        <fullName evidence="1">Uncharacterized protein</fullName>
    </submittedName>
</protein>
<evidence type="ECO:0000313" key="1">
    <source>
        <dbReference type="EMBL" id="KAF5092748.1"/>
    </source>
</evidence>
<organism evidence="1 2">
    <name type="scientific">Geotrichum galactomycetum</name>
    <dbReference type="NCBI Taxonomy" id="27317"/>
    <lineage>
        <taxon>Eukaryota</taxon>
        <taxon>Fungi</taxon>
        <taxon>Dikarya</taxon>
        <taxon>Ascomycota</taxon>
        <taxon>Saccharomycotina</taxon>
        <taxon>Dipodascomycetes</taxon>
        <taxon>Dipodascales</taxon>
        <taxon>Dipodascaceae</taxon>
        <taxon>Geotrichum</taxon>
    </lineage>
</organism>
<proteinExistence type="predicted"/>
<comment type="caution">
    <text evidence="1">The sequence shown here is derived from an EMBL/GenBank/DDBJ whole genome shotgun (WGS) entry which is preliminary data.</text>
</comment>
<gene>
    <name evidence="1" type="ORF">D0Z00_004433</name>
</gene>
<keyword evidence="2" id="KW-1185">Reference proteome</keyword>
<dbReference type="EMBL" id="QVQA01000331">
    <property type="protein sequence ID" value="KAF5092748.1"/>
    <property type="molecule type" value="Genomic_DNA"/>
</dbReference>
<reference evidence="1 2" key="1">
    <citation type="journal article" date="2020" name="Front. Microbiol.">
        <title>Phenotypic and Genetic Characterization of the Cheese Ripening Yeast Geotrichum candidum.</title>
        <authorList>
            <person name="Perkins V."/>
            <person name="Vignola S."/>
            <person name="Lessard M.H."/>
            <person name="Plante P.L."/>
            <person name="Corbeil J."/>
            <person name="Dugat-Bony E."/>
            <person name="Frenette M."/>
            <person name="Labrie S."/>
        </authorList>
    </citation>
    <scope>NUCLEOTIDE SEQUENCE [LARGE SCALE GENOMIC DNA]</scope>
    <source>
        <strain evidence="1 2">LMA-1147</strain>
    </source>
</reference>
<evidence type="ECO:0000313" key="2">
    <source>
        <dbReference type="Proteomes" id="UP000744676"/>
    </source>
</evidence>
<dbReference type="Proteomes" id="UP000744676">
    <property type="component" value="Unassembled WGS sequence"/>
</dbReference>
<accession>A0ACB6UYE1</accession>
<name>A0ACB6UYE1_9ASCO</name>